<evidence type="ECO:0000256" key="2">
    <source>
        <dbReference type="ARBA" id="ARBA00022448"/>
    </source>
</evidence>
<evidence type="ECO:0000256" key="8">
    <source>
        <dbReference type="ARBA" id="ARBA00022927"/>
    </source>
</evidence>
<evidence type="ECO:0000256" key="9">
    <source>
        <dbReference type="ARBA" id="ARBA00022989"/>
    </source>
</evidence>
<dbReference type="InterPro" id="IPR011047">
    <property type="entry name" value="Quinoprotein_ADH-like_sf"/>
</dbReference>
<name>A0AAV0M6Y5_9ROSI</name>
<dbReference type="InterPro" id="IPR045260">
    <property type="entry name" value="Sec12-like"/>
</dbReference>
<keyword evidence="6" id="KW-0256">Endoplasmic reticulum</keyword>
<evidence type="ECO:0000256" key="4">
    <source>
        <dbReference type="ARBA" id="ARBA00022692"/>
    </source>
</evidence>
<feature type="region of interest" description="Disordered" evidence="12">
    <location>
        <begin position="33"/>
        <end position="77"/>
    </location>
</feature>
<dbReference type="GO" id="GO:0006888">
    <property type="term" value="P:endoplasmic reticulum to Golgi vesicle-mediated transport"/>
    <property type="evidence" value="ECO:0007669"/>
    <property type="project" value="TreeGrafter"/>
</dbReference>
<feature type="transmembrane region" description="Helical" evidence="13">
    <location>
        <begin position="404"/>
        <end position="423"/>
    </location>
</feature>
<reference evidence="15" key="1">
    <citation type="submission" date="2022-08" db="EMBL/GenBank/DDBJ databases">
        <authorList>
            <person name="Gutierrez-Valencia J."/>
        </authorList>
    </citation>
    <scope>NUCLEOTIDE SEQUENCE</scope>
</reference>
<evidence type="ECO:0000313" key="15">
    <source>
        <dbReference type="EMBL" id="CAI0442150.1"/>
    </source>
</evidence>
<evidence type="ECO:0000313" key="16">
    <source>
        <dbReference type="Proteomes" id="UP001154282"/>
    </source>
</evidence>
<dbReference type="Gene3D" id="2.130.10.10">
    <property type="entry name" value="YVTN repeat-like/Quinoprotein amine dehydrogenase"/>
    <property type="match status" value="1"/>
</dbReference>
<evidence type="ECO:0000256" key="12">
    <source>
        <dbReference type="SAM" id="MobiDB-lite"/>
    </source>
</evidence>
<evidence type="ECO:0000256" key="7">
    <source>
        <dbReference type="ARBA" id="ARBA00022892"/>
    </source>
</evidence>
<feature type="repeat" description="WD" evidence="11">
    <location>
        <begin position="354"/>
        <end position="384"/>
    </location>
</feature>
<evidence type="ECO:0000256" key="3">
    <source>
        <dbReference type="ARBA" id="ARBA00022574"/>
    </source>
</evidence>
<dbReference type="PROSITE" id="PS50082">
    <property type="entry name" value="WD_REPEATS_2"/>
    <property type="match status" value="2"/>
</dbReference>
<keyword evidence="7" id="KW-0931">ER-Golgi transport</keyword>
<dbReference type="InterPro" id="IPR015943">
    <property type="entry name" value="WD40/YVTN_repeat-like_dom_sf"/>
</dbReference>
<feature type="compositionally biased region" description="Basic and acidic residues" evidence="12">
    <location>
        <begin position="33"/>
        <end position="42"/>
    </location>
</feature>
<feature type="transmembrane region" description="Helical" evidence="13">
    <location>
        <begin position="283"/>
        <end position="302"/>
    </location>
</feature>
<dbReference type="AlphaFoldDB" id="A0AAV0M6Y5"/>
<feature type="repeat" description="WD" evidence="11">
    <location>
        <begin position="225"/>
        <end position="261"/>
    </location>
</feature>
<accession>A0AAV0M6Y5</accession>
<keyword evidence="5" id="KW-0677">Repeat</keyword>
<dbReference type="GO" id="GO:0003400">
    <property type="term" value="P:regulation of COPII vesicle coating"/>
    <property type="evidence" value="ECO:0007669"/>
    <property type="project" value="TreeGrafter"/>
</dbReference>
<evidence type="ECO:0000256" key="13">
    <source>
        <dbReference type="SAM" id="Phobius"/>
    </source>
</evidence>
<proteinExistence type="predicted"/>
<dbReference type="GO" id="GO:0005789">
    <property type="term" value="C:endoplasmic reticulum membrane"/>
    <property type="evidence" value="ECO:0007669"/>
    <property type="project" value="UniProtKB-SubCell"/>
</dbReference>
<evidence type="ECO:0000256" key="1">
    <source>
        <dbReference type="ARBA" id="ARBA00004389"/>
    </source>
</evidence>
<dbReference type="PANTHER" id="PTHR23284:SF0">
    <property type="entry name" value="PROLACTIN REGULATORY ELEMENT-BINDING PROTEIN"/>
    <property type="match status" value="1"/>
</dbReference>
<dbReference type="GO" id="GO:0005085">
    <property type="term" value="F:guanyl-nucleotide exchange factor activity"/>
    <property type="evidence" value="ECO:0007669"/>
    <property type="project" value="InterPro"/>
</dbReference>
<dbReference type="SUPFAM" id="SSF50998">
    <property type="entry name" value="Quinoprotein alcohol dehydrogenase-like"/>
    <property type="match status" value="1"/>
</dbReference>
<evidence type="ECO:0000256" key="5">
    <source>
        <dbReference type="ARBA" id="ARBA00022737"/>
    </source>
</evidence>
<evidence type="ECO:0000256" key="11">
    <source>
        <dbReference type="PROSITE-ProRule" id="PRU00221"/>
    </source>
</evidence>
<dbReference type="Pfam" id="PF00400">
    <property type="entry name" value="WD40"/>
    <property type="match status" value="1"/>
</dbReference>
<keyword evidence="10 13" id="KW-0472">Membrane</keyword>
<keyword evidence="2" id="KW-0813">Transport</keyword>
<evidence type="ECO:0000259" key="14">
    <source>
        <dbReference type="Pfam" id="PF12894"/>
    </source>
</evidence>
<keyword evidence="16" id="KW-1185">Reference proteome</keyword>
<keyword evidence="4 13" id="KW-0812">Transmembrane</keyword>
<comment type="caution">
    <text evidence="15">The sequence shown here is derived from an EMBL/GenBank/DDBJ whole genome shotgun (WGS) entry which is preliminary data.</text>
</comment>
<organism evidence="15 16">
    <name type="scientific">Linum tenue</name>
    <dbReference type="NCBI Taxonomy" id="586396"/>
    <lineage>
        <taxon>Eukaryota</taxon>
        <taxon>Viridiplantae</taxon>
        <taxon>Streptophyta</taxon>
        <taxon>Embryophyta</taxon>
        <taxon>Tracheophyta</taxon>
        <taxon>Spermatophyta</taxon>
        <taxon>Magnoliopsida</taxon>
        <taxon>eudicotyledons</taxon>
        <taxon>Gunneridae</taxon>
        <taxon>Pentapetalae</taxon>
        <taxon>rosids</taxon>
        <taxon>fabids</taxon>
        <taxon>Malpighiales</taxon>
        <taxon>Linaceae</taxon>
        <taxon>Linum</taxon>
    </lineage>
</organism>
<evidence type="ECO:0000256" key="6">
    <source>
        <dbReference type="ARBA" id="ARBA00022824"/>
    </source>
</evidence>
<dbReference type="PANTHER" id="PTHR23284">
    <property type="entry name" value="PROLACTIN REGULATORY ELEMENT BINDING PROTEIN"/>
    <property type="match status" value="1"/>
</dbReference>
<dbReference type="FunFam" id="2.130.10.10:FF:000612">
    <property type="entry name" value="SEC12-like protein 2"/>
    <property type="match status" value="1"/>
</dbReference>
<evidence type="ECO:0000256" key="10">
    <source>
        <dbReference type="ARBA" id="ARBA00023136"/>
    </source>
</evidence>
<dbReference type="SMART" id="SM00320">
    <property type="entry name" value="WD40"/>
    <property type="match status" value="5"/>
</dbReference>
<dbReference type="InterPro" id="IPR024977">
    <property type="entry name" value="Apc4-like_WD40_dom"/>
</dbReference>
<dbReference type="EMBL" id="CAMGYJ010000007">
    <property type="protein sequence ID" value="CAI0442150.1"/>
    <property type="molecule type" value="Genomic_DNA"/>
</dbReference>
<dbReference type="GO" id="GO:0015031">
    <property type="term" value="P:protein transport"/>
    <property type="evidence" value="ECO:0007669"/>
    <property type="project" value="UniProtKB-KW"/>
</dbReference>
<dbReference type="InterPro" id="IPR001680">
    <property type="entry name" value="WD40_rpt"/>
</dbReference>
<gene>
    <name evidence="15" type="ORF">LITE_LOCUS27155</name>
</gene>
<comment type="subcellular location">
    <subcellularLocation>
        <location evidence="1">Endoplasmic reticulum membrane</location>
        <topology evidence="1">Single-pass membrane protein</topology>
    </subcellularLocation>
</comment>
<keyword evidence="3 11" id="KW-0853">WD repeat</keyword>
<feature type="domain" description="Anaphase-promoting complex subunit 4-like WD40" evidence="14">
    <location>
        <begin position="197"/>
        <end position="268"/>
    </location>
</feature>
<dbReference type="Proteomes" id="UP001154282">
    <property type="component" value="Unassembled WGS sequence"/>
</dbReference>
<protein>
    <recommendedName>
        <fullName evidence="14">Anaphase-promoting complex subunit 4-like WD40 domain-containing protein</fullName>
    </recommendedName>
</protein>
<dbReference type="Pfam" id="PF12894">
    <property type="entry name" value="ANAPC4_WD40"/>
    <property type="match status" value="1"/>
</dbReference>
<sequence>MANGQSSDSSALQKYGIPFYSAAWVPYKELKSKLDQARSDDKREEEESSKESDASAPADKDGDSVDEGPSTAEAQKTDGPAASEYYVVLAGGGGEGRSGIANAIVVARFDFASSALSPQPVAKLVLGSELPYRMAVHPKGDGLICAMQNSCRFFEWDEIEENETRKLDVKVSEKALDLLQDVGQQLALAYDTDSSTLAVGGEEGNLRIFKWPSMEVILNEAQAHSSVKDLCFSPDGKFLISLGSRGPGRVWDVPSAKVVASLPNGTDEVFFSCRFAQSRDNSLILYIAAITGKGGSIVTWNTSSWKRSRSKHVGRDSISSFNVSPDGRLLAIGTTQGDVVVVDSTKMGVQMVVRKAHLGFVTALAFSHDSRALVSASMDSSARVTLIKEKKSGMYNQIKANRGSSWWIIILIVLLAVLVYFLMEEGLLPDFD</sequence>
<keyword evidence="8" id="KW-0653">Protein transport</keyword>
<keyword evidence="9 13" id="KW-1133">Transmembrane helix</keyword>
<feature type="compositionally biased region" description="Basic and acidic residues" evidence="12">
    <location>
        <begin position="49"/>
        <end position="63"/>
    </location>
</feature>